<sequence length="123" mass="13793">AGGKELMHMEDLSANSKNADIQGRARHVVEKMKDVHFAAFCHFLANLFAILSRLSLQMQRNDIILPTVVSHLKETMVRIESLRSRPVPDVHLARFQQMVKNGLSFQSIVLSGSLEGKAKRGEL</sequence>
<dbReference type="EMBL" id="MU825803">
    <property type="protein sequence ID" value="KAJ7387995.1"/>
    <property type="molecule type" value="Genomic_DNA"/>
</dbReference>
<comment type="caution">
    <text evidence="1">The sequence shown here is derived from an EMBL/GenBank/DDBJ whole genome shotgun (WGS) entry which is preliminary data.</text>
</comment>
<reference evidence="1" key="1">
    <citation type="submission" date="2023-01" db="EMBL/GenBank/DDBJ databases">
        <title>Genome assembly of the deep-sea coral Lophelia pertusa.</title>
        <authorList>
            <person name="Herrera S."/>
            <person name="Cordes E."/>
        </authorList>
    </citation>
    <scope>NUCLEOTIDE SEQUENCE</scope>
    <source>
        <strain evidence="1">USNM1676648</strain>
        <tissue evidence="1">Polyp</tissue>
    </source>
</reference>
<gene>
    <name evidence="1" type="ORF">OS493_040534</name>
</gene>
<protein>
    <submittedName>
        <fullName evidence="1">Uncharacterized protein</fullName>
    </submittedName>
</protein>
<keyword evidence="2" id="KW-1185">Reference proteome</keyword>
<evidence type="ECO:0000313" key="1">
    <source>
        <dbReference type="EMBL" id="KAJ7387995.1"/>
    </source>
</evidence>
<dbReference type="Proteomes" id="UP001163046">
    <property type="component" value="Unassembled WGS sequence"/>
</dbReference>
<organism evidence="1 2">
    <name type="scientific">Desmophyllum pertusum</name>
    <dbReference type="NCBI Taxonomy" id="174260"/>
    <lineage>
        <taxon>Eukaryota</taxon>
        <taxon>Metazoa</taxon>
        <taxon>Cnidaria</taxon>
        <taxon>Anthozoa</taxon>
        <taxon>Hexacorallia</taxon>
        <taxon>Scleractinia</taxon>
        <taxon>Caryophylliina</taxon>
        <taxon>Caryophylliidae</taxon>
        <taxon>Desmophyllum</taxon>
    </lineage>
</organism>
<feature type="non-terminal residue" evidence="1">
    <location>
        <position position="1"/>
    </location>
</feature>
<accession>A0A9W9ZV30</accession>
<evidence type="ECO:0000313" key="2">
    <source>
        <dbReference type="Proteomes" id="UP001163046"/>
    </source>
</evidence>
<dbReference type="AlphaFoldDB" id="A0A9W9ZV30"/>
<dbReference type="OrthoDB" id="5950594at2759"/>
<proteinExistence type="predicted"/>
<name>A0A9W9ZV30_9CNID</name>